<dbReference type="PATRIC" id="fig|512565.3.peg.2101"/>
<name>I0H2T3_ACTM4</name>
<protein>
    <submittedName>
        <fullName evidence="1">Uncharacterized protein</fullName>
    </submittedName>
</protein>
<reference evidence="1 2" key="1">
    <citation type="submission" date="2012-02" db="EMBL/GenBank/DDBJ databases">
        <title>Complete genome sequence of Actinoplanes missouriensis 431 (= NBRC 102363).</title>
        <authorList>
            <person name="Ohnishi Y."/>
            <person name="Ishikawa J."/>
            <person name="Sekine M."/>
            <person name="Hosoyama A."/>
            <person name="Harada T."/>
            <person name="Narita H."/>
            <person name="Hata T."/>
            <person name="Konno Y."/>
            <person name="Tutikane K."/>
            <person name="Fujita N."/>
            <person name="Horinouchi S."/>
            <person name="Hayakawa M."/>
        </authorList>
    </citation>
    <scope>NUCLEOTIDE SEQUENCE [LARGE SCALE GENOMIC DNA]</scope>
    <source>
        <strain evidence="2">ATCC 14538 / DSM 43046 / CBS 188.64 / JCM 3121 / NBRC 102363 / NCIMB 12654 / NRRL B-3342 / UNCC 431</strain>
    </source>
</reference>
<dbReference type="STRING" id="512565.AMIS_21000"/>
<dbReference type="EMBL" id="AP012319">
    <property type="protein sequence ID" value="BAL87320.1"/>
    <property type="molecule type" value="Genomic_DNA"/>
</dbReference>
<gene>
    <name evidence="1" type="ordered locus">AMIS_21000</name>
</gene>
<proteinExistence type="predicted"/>
<dbReference type="KEGG" id="ams:AMIS_21000"/>
<dbReference type="AlphaFoldDB" id="I0H2T3"/>
<keyword evidence="2" id="KW-1185">Reference proteome</keyword>
<sequence>MIHPARYLNQRPEWITRMNDTVTSADTPTAGFCHSLARCPGWNPATRLAAETSDPFCTACLDRAHRDIRGLVYDYVDLAQLHEASLSQAPSEHTSGGGHESPMLLAGHVEALQAEIVHAATTWEGELRAAHALNHGMLLPQPAWATTRSHPLPQPRLRGGAALQRAINLIAPRLRHLSRLAATVVHPAGIEDEPADRYGWEAVQHLQRLHSRARATLGRTTRTFYVPGECWACDARPVRDLPGPLWRSEPTHDGDPMDVHCEACGAVRPYADYEHYQQHLMWPGQDSDQLVQVAA</sequence>
<organism evidence="1 2">
    <name type="scientific">Actinoplanes missouriensis (strain ATCC 14538 / DSM 43046 / CBS 188.64 / JCM 3121 / NBRC 102363 / NCIMB 12654 / NRRL B-3342 / UNCC 431)</name>
    <dbReference type="NCBI Taxonomy" id="512565"/>
    <lineage>
        <taxon>Bacteria</taxon>
        <taxon>Bacillati</taxon>
        <taxon>Actinomycetota</taxon>
        <taxon>Actinomycetes</taxon>
        <taxon>Micromonosporales</taxon>
        <taxon>Micromonosporaceae</taxon>
        <taxon>Actinoplanes</taxon>
    </lineage>
</organism>
<evidence type="ECO:0000313" key="1">
    <source>
        <dbReference type="EMBL" id="BAL87320.1"/>
    </source>
</evidence>
<evidence type="ECO:0000313" key="2">
    <source>
        <dbReference type="Proteomes" id="UP000007882"/>
    </source>
</evidence>
<dbReference type="HOGENOM" id="CLU_942102_0_0_11"/>
<dbReference type="Proteomes" id="UP000007882">
    <property type="component" value="Chromosome"/>
</dbReference>
<accession>I0H2T3</accession>